<dbReference type="AlphaFoldDB" id="A0A6C0AU73"/>
<organism evidence="1">
    <name type="scientific">viral metagenome</name>
    <dbReference type="NCBI Taxonomy" id="1070528"/>
    <lineage>
        <taxon>unclassified sequences</taxon>
        <taxon>metagenomes</taxon>
        <taxon>organismal metagenomes</taxon>
    </lineage>
</organism>
<protein>
    <submittedName>
        <fullName evidence="1">Uncharacterized protein</fullName>
    </submittedName>
</protein>
<evidence type="ECO:0000313" key="1">
    <source>
        <dbReference type="EMBL" id="QHS83364.1"/>
    </source>
</evidence>
<reference evidence="1" key="1">
    <citation type="journal article" date="2020" name="Nature">
        <title>Giant virus diversity and host interactions through global metagenomics.</title>
        <authorList>
            <person name="Schulz F."/>
            <person name="Roux S."/>
            <person name="Paez-Espino D."/>
            <person name="Jungbluth S."/>
            <person name="Walsh D.A."/>
            <person name="Denef V.J."/>
            <person name="McMahon K.D."/>
            <person name="Konstantinidis K.T."/>
            <person name="Eloe-Fadrosh E.A."/>
            <person name="Kyrpides N.C."/>
            <person name="Woyke T."/>
        </authorList>
    </citation>
    <scope>NUCLEOTIDE SEQUENCE</scope>
    <source>
        <strain evidence="1">GVMAG-S-ERX555943-30</strain>
    </source>
</reference>
<accession>A0A6C0AU73</accession>
<proteinExistence type="predicted"/>
<name>A0A6C0AU73_9ZZZZ</name>
<dbReference type="EMBL" id="MN738753">
    <property type="protein sequence ID" value="QHS83364.1"/>
    <property type="molecule type" value="Genomic_DNA"/>
</dbReference>
<sequence length="411" mass="49331">MVHIQYPFWNIQPIYHQYDYWRFLYTNPFIVHKQRPWKTKYLETNHIFMFPFEELNTTQQHYFLRLLQGYTLPDNQNVLYTFNEKDFSLLFSEHIQPCYVSFYYHQMPSPTDKTISFHNVHYSIDPYATMYSIPIVMNFLPSETSSEYVRLQLPFHSHPVIKNENDIHAIRQLFQTHCYQYIVKHPDQKAALFRKHGEPHNGIIPIVEWNSYTYHIPKYPPQQQMDPYYVTHIHKETQNILETLFINEATDPSKRKQQHSQSQMTSTNHHKPFSLWVTVSFTHLLNLIKNQKSYVYVLMFKKSVQGIYFFTKRPIQYEEPEGMVLELTGSISYQPNVQLFFKGFLQGVHNIMKTNKEYKYVHIQGNSHNTLLLPFWNKLVIPIQRDPVAYYMYNYVIPQSPFGAHSSFVLL</sequence>